<dbReference type="RefSeq" id="WP_252670884.1">
    <property type="nucleotide sequence ID" value="NZ_JAKUCO010000005.1"/>
</dbReference>
<evidence type="ECO:0000256" key="1">
    <source>
        <dbReference type="ARBA" id="ARBA00023172"/>
    </source>
</evidence>
<reference evidence="3 4" key="1">
    <citation type="submission" date="2024-01" db="EMBL/GenBank/DDBJ databases">
        <title>The diversity of rhizobia nodulating Mimosa spp. in eleven states of Brazil covering several biomes is determined by host plant, location, and edaphic factors.</title>
        <authorList>
            <person name="Rouws L."/>
            <person name="Barauna A."/>
            <person name="Beukes C."/>
            <person name="De Faria S.M."/>
            <person name="Gross E."/>
            <person name="Dos Reis Junior F.B."/>
            <person name="Simon M."/>
            <person name="Maluk M."/>
            <person name="Odee D.W."/>
            <person name="Kenicer G."/>
            <person name="Young J.P.W."/>
            <person name="Reis V.M."/>
            <person name="Zilli J."/>
            <person name="James E.K."/>
        </authorList>
    </citation>
    <scope>NUCLEOTIDE SEQUENCE [LARGE SCALE GENOMIC DNA]</scope>
    <source>
        <strain evidence="3 4">JHI1651</strain>
    </source>
</reference>
<sequence length="339" mass="38106">MGQKSRLSHASRDYSHYRGGAARTIINRWQLIEPLLVFLGELGIKVRHIRNTPMWAIALFVQTQLCRGVKAGHARNMTTAIRVLLDEAGAGIVNTACSNDALGVPRRDRKGARRAQTHAEFAQTIERARAIDEGLAHLLCLMFYLGLRCVEALRSARELRGWLGLVRAGADRLPFQYGAKTNRYREIEIIRGLRAQTIRALESALEYCQAHNNNLITGADDDLRSARSRLRDWLYAAGIRGQLSSHSCRYSHAVNLALALLDEGVSPETTVDRVSASLGHGARAQMILNTYLQEIRHLFASVVIPRRIPREPAKTMMGRDLPGPQRMIRSNRRMKFRKA</sequence>
<dbReference type="Pfam" id="PF12835">
    <property type="entry name" value="Integrase_1"/>
    <property type="match status" value="1"/>
</dbReference>
<feature type="domain" description="Integrase catalytic" evidence="2">
    <location>
        <begin position="106"/>
        <end position="254"/>
    </location>
</feature>
<organism evidence="3 4">
    <name type="scientific">Paraburkholderia caribensis</name>
    <dbReference type="NCBI Taxonomy" id="75105"/>
    <lineage>
        <taxon>Bacteria</taxon>
        <taxon>Pseudomonadati</taxon>
        <taxon>Pseudomonadota</taxon>
        <taxon>Betaproteobacteria</taxon>
        <taxon>Burkholderiales</taxon>
        <taxon>Burkholderiaceae</taxon>
        <taxon>Paraburkholderia</taxon>
    </lineage>
</organism>
<dbReference type="InterPro" id="IPR013762">
    <property type="entry name" value="Integrase-like_cat_sf"/>
</dbReference>
<dbReference type="Gene3D" id="1.10.443.10">
    <property type="entry name" value="Intergrase catalytic core"/>
    <property type="match status" value="1"/>
</dbReference>
<dbReference type="SUPFAM" id="SSF56349">
    <property type="entry name" value="DNA breaking-rejoining enzymes"/>
    <property type="match status" value="1"/>
</dbReference>
<protein>
    <submittedName>
        <fullName evidence="3">Integrase domain-containing protein</fullName>
    </submittedName>
</protein>
<dbReference type="EMBL" id="JAYLVJ010000005">
    <property type="protein sequence ID" value="MEO1753437.1"/>
    <property type="molecule type" value="Genomic_DNA"/>
</dbReference>
<keyword evidence="4" id="KW-1185">Reference proteome</keyword>
<accession>A0ABV0DR72</accession>
<dbReference type="InterPro" id="IPR011010">
    <property type="entry name" value="DNA_brk_join_enz"/>
</dbReference>
<evidence type="ECO:0000313" key="4">
    <source>
        <dbReference type="Proteomes" id="UP001462961"/>
    </source>
</evidence>
<name>A0ABV0DR72_9BURK</name>
<keyword evidence="1" id="KW-0233">DNA recombination</keyword>
<dbReference type="Proteomes" id="UP001462961">
    <property type="component" value="Unassembled WGS sequence"/>
</dbReference>
<dbReference type="InterPro" id="IPR024456">
    <property type="entry name" value="Integrase_catalytic_putative"/>
</dbReference>
<gene>
    <name evidence="3" type="ORF">VOI32_05780</name>
</gene>
<evidence type="ECO:0000313" key="3">
    <source>
        <dbReference type="EMBL" id="MEO1753437.1"/>
    </source>
</evidence>
<proteinExistence type="predicted"/>
<evidence type="ECO:0000259" key="2">
    <source>
        <dbReference type="Pfam" id="PF12835"/>
    </source>
</evidence>
<comment type="caution">
    <text evidence="3">The sequence shown here is derived from an EMBL/GenBank/DDBJ whole genome shotgun (WGS) entry which is preliminary data.</text>
</comment>